<keyword evidence="2" id="KW-1185">Reference proteome</keyword>
<gene>
    <name evidence="1" type="primary">ABSGL_02385.1 scaffold 3405</name>
</gene>
<dbReference type="STRING" id="4829.A0A163J3J1"/>
<dbReference type="EMBL" id="LT551481">
    <property type="protein sequence ID" value="SAL96932.1"/>
    <property type="molecule type" value="Genomic_DNA"/>
</dbReference>
<dbReference type="OrthoDB" id="1708823at2759"/>
<dbReference type="AlphaFoldDB" id="A0A163J3J1"/>
<feature type="non-terminal residue" evidence="1">
    <location>
        <position position="1"/>
    </location>
</feature>
<protein>
    <submittedName>
        <fullName evidence="1">Uncharacterized protein</fullName>
    </submittedName>
</protein>
<reference evidence="1" key="1">
    <citation type="submission" date="2016-04" db="EMBL/GenBank/DDBJ databases">
        <authorList>
            <person name="Evans L.H."/>
            <person name="Alamgir A."/>
            <person name="Owens N."/>
            <person name="Weber N.D."/>
            <person name="Virtaneva K."/>
            <person name="Barbian K."/>
            <person name="Babar A."/>
            <person name="Rosenke K."/>
        </authorList>
    </citation>
    <scope>NUCLEOTIDE SEQUENCE [LARGE SCALE GENOMIC DNA]</scope>
    <source>
        <strain evidence="1">CBS 101.48</strain>
    </source>
</reference>
<dbReference type="Gene3D" id="3.40.50.720">
    <property type="entry name" value="NAD(P)-binding Rossmann-like Domain"/>
    <property type="match status" value="1"/>
</dbReference>
<name>A0A163J3J1_ABSGL</name>
<sequence>NDLGFGWVGYLFCDLVTHTYIEEKKTKPVGSKQSQDPVVTRTTHTETYDSLAQSLDKNWSTLSSKALKKRISPVAFLIQSKIRVGSDYLVDSLSCCNAM</sequence>
<dbReference type="Proteomes" id="UP000078561">
    <property type="component" value="Unassembled WGS sequence"/>
</dbReference>
<proteinExistence type="predicted"/>
<evidence type="ECO:0000313" key="1">
    <source>
        <dbReference type="EMBL" id="SAL96932.1"/>
    </source>
</evidence>
<organism evidence="1">
    <name type="scientific">Absidia glauca</name>
    <name type="common">Pin mould</name>
    <dbReference type="NCBI Taxonomy" id="4829"/>
    <lineage>
        <taxon>Eukaryota</taxon>
        <taxon>Fungi</taxon>
        <taxon>Fungi incertae sedis</taxon>
        <taxon>Mucoromycota</taxon>
        <taxon>Mucoromycotina</taxon>
        <taxon>Mucoromycetes</taxon>
        <taxon>Mucorales</taxon>
        <taxon>Cunninghamellaceae</taxon>
        <taxon>Absidia</taxon>
    </lineage>
</organism>
<dbReference type="InParanoid" id="A0A163J3J1"/>
<accession>A0A163J3J1</accession>
<evidence type="ECO:0000313" key="2">
    <source>
        <dbReference type="Proteomes" id="UP000078561"/>
    </source>
</evidence>